<gene>
    <name evidence="4" type="ORF">HGQ17_02510</name>
</gene>
<dbReference type="SUPFAM" id="SSF46689">
    <property type="entry name" value="Homeodomain-like"/>
    <property type="match status" value="1"/>
</dbReference>
<accession>A0A7X8YD09</accession>
<comment type="caution">
    <text evidence="4">The sequence shown here is derived from an EMBL/GenBank/DDBJ whole genome shotgun (WGS) entry which is preliminary data.</text>
</comment>
<proteinExistence type="predicted"/>
<evidence type="ECO:0000256" key="1">
    <source>
        <dbReference type="ARBA" id="ARBA00023125"/>
    </source>
</evidence>
<dbReference type="Gene3D" id="1.10.357.10">
    <property type="entry name" value="Tetracycline Repressor, domain 2"/>
    <property type="match status" value="1"/>
</dbReference>
<sequence length="175" mass="19074">MPSRREEILDAAIRVLGAQGPRGLTHRAVDKAAGLPLGSTANLFSRRDDLMGALVDHMEEADRSQWAKIPRSADLSEMLTELVFRSAQEPMRTVQTARYHLQFARPEETAAANRRLSEELAALLATAGIPAEEAELLSPVLDGFMLRAVTYGAESLPAYDEVAKCLKTLMTGANP</sequence>
<dbReference type="AlphaFoldDB" id="A0A7X8YD09"/>
<dbReference type="InterPro" id="IPR001647">
    <property type="entry name" value="HTH_TetR"/>
</dbReference>
<evidence type="ECO:0000259" key="3">
    <source>
        <dbReference type="PROSITE" id="PS50977"/>
    </source>
</evidence>
<dbReference type="Proteomes" id="UP000523139">
    <property type="component" value="Unassembled WGS sequence"/>
</dbReference>
<reference evidence="4 5" key="1">
    <citation type="submission" date="2020-04" db="EMBL/GenBank/DDBJ databases">
        <title>Nesterenkonia sp. nov., isolated from marine sediment.</title>
        <authorList>
            <person name="Zhang G."/>
        </authorList>
    </citation>
    <scope>NUCLEOTIDE SEQUENCE [LARGE SCALE GENOMIC DNA]</scope>
    <source>
        <strain evidence="4 5">MY13</strain>
    </source>
</reference>
<evidence type="ECO:0000313" key="5">
    <source>
        <dbReference type="Proteomes" id="UP000523139"/>
    </source>
</evidence>
<organism evidence="4 5">
    <name type="scientific">Nesterenkonia sedimenti</name>
    <dbReference type="NCBI Taxonomy" id="1463632"/>
    <lineage>
        <taxon>Bacteria</taxon>
        <taxon>Bacillati</taxon>
        <taxon>Actinomycetota</taxon>
        <taxon>Actinomycetes</taxon>
        <taxon>Micrococcales</taxon>
        <taxon>Micrococcaceae</taxon>
        <taxon>Nesterenkonia</taxon>
    </lineage>
</organism>
<keyword evidence="5" id="KW-1185">Reference proteome</keyword>
<evidence type="ECO:0000313" key="4">
    <source>
        <dbReference type="EMBL" id="NLS08891.1"/>
    </source>
</evidence>
<dbReference type="GO" id="GO:0003677">
    <property type="term" value="F:DNA binding"/>
    <property type="evidence" value="ECO:0007669"/>
    <property type="project" value="UniProtKB-UniRule"/>
</dbReference>
<dbReference type="InterPro" id="IPR009057">
    <property type="entry name" value="Homeodomain-like_sf"/>
</dbReference>
<name>A0A7X8YD09_9MICC</name>
<dbReference type="PROSITE" id="PS50977">
    <property type="entry name" value="HTH_TETR_2"/>
    <property type="match status" value="1"/>
</dbReference>
<keyword evidence="1 2" id="KW-0238">DNA-binding</keyword>
<dbReference type="RefSeq" id="WP_168886364.1">
    <property type="nucleotide sequence ID" value="NZ_JABAHY010000001.1"/>
</dbReference>
<feature type="domain" description="HTH tetR-type" evidence="3">
    <location>
        <begin position="2"/>
        <end position="62"/>
    </location>
</feature>
<feature type="DNA-binding region" description="H-T-H motif" evidence="2">
    <location>
        <begin position="25"/>
        <end position="44"/>
    </location>
</feature>
<dbReference type="EMBL" id="JABAHY010000001">
    <property type="protein sequence ID" value="NLS08891.1"/>
    <property type="molecule type" value="Genomic_DNA"/>
</dbReference>
<evidence type="ECO:0000256" key="2">
    <source>
        <dbReference type="PROSITE-ProRule" id="PRU00335"/>
    </source>
</evidence>
<protein>
    <submittedName>
        <fullName evidence="4">TetR/AcrR family transcriptional regulator</fullName>
    </submittedName>
</protein>